<reference evidence="1 2" key="1">
    <citation type="submission" date="2019-11" db="EMBL/GenBank/DDBJ databases">
        <authorList>
            <person name="Zheng R.K."/>
            <person name="Sun C.M."/>
        </authorList>
    </citation>
    <scope>NUCLEOTIDE SEQUENCE [LARGE SCALE GENOMIC DNA]</scope>
    <source>
        <strain evidence="1 2">WC007</strain>
    </source>
</reference>
<accession>A0A6I6K507</accession>
<evidence type="ECO:0000313" key="2">
    <source>
        <dbReference type="Proteomes" id="UP000428260"/>
    </source>
</evidence>
<organism evidence="1 2">
    <name type="scientific">Maribellus comscasis</name>
    <dbReference type="NCBI Taxonomy" id="2681766"/>
    <lineage>
        <taxon>Bacteria</taxon>
        <taxon>Pseudomonadati</taxon>
        <taxon>Bacteroidota</taxon>
        <taxon>Bacteroidia</taxon>
        <taxon>Marinilabiliales</taxon>
        <taxon>Prolixibacteraceae</taxon>
        <taxon>Maribellus</taxon>
    </lineage>
</organism>
<gene>
    <name evidence="1" type="ORF">GM418_28620</name>
</gene>
<dbReference type="AlphaFoldDB" id="A0A6I6K507"/>
<dbReference type="EMBL" id="CP046401">
    <property type="protein sequence ID" value="QGY47492.1"/>
    <property type="molecule type" value="Genomic_DNA"/>
</dbReference>
<proteinExistence type="predicted"/>
<dbReference type="RefSeq" id="WP_158871428.1">
    <property type="nucleotide sequence ID" value="NZ_CP046401.1"/>
</dbReference>
<name>A0A6I6K507_9BACT</name>
<keyword evidence="2" id="KW-1185">Reference proteome</keyword>
<evidence type="ECO:0000313" key="1">
    <source>
        <dbReference type="EMBL" id="QGY47492.1"/>
    </source>
</evidence>
<dbReference type="Pfam" id="PF05107">
    <property type="entry name" value="Cas_Cas7"/>
    <property type="match status" value="1"/>
</dbReference>
<protein>
    <submittedName>
        <fullName evidence="1">CRISPR-associated protein</fullName>
    </submittedName>
</protein>
<dbReference type="KEGG" id="mcos:GM418_28620"/>
<sequence length="327" mass="37001">MNFDNRVFGCAIVKAINSNYNADFSGQPRTLPNGIVYATDKAFKYTVRYYFTKMYPNEKVFYFQTPKPDTGNPRSLDDKYNFLFKDTKDEKDKKIVNGNLLKCIDIRLFGATYANKAKKVNISIHGPLQVNHAKNIWHENNIYTEQIKAPFADPKPKKEKTEEGEESFDEAAMTTIGRQSKLQEGHYLHHFSINPQNLKDPLEVAGELGTALLKEDIIKLKAAMRQGATFYDSASKAGTDNEILFWLQLNKDSKLILPAFTDLVKTLPEKQEGKTVFDFEKVSQLLSCFSSEIETIEFYINGQSAMAINLPEGCTSLPLFGNNGEEA</sequence>
<dbReference type="GO" id="GO:0043571">
    <property type="term" value="P:maintenance of CRISPR repeat elements"/>
    <property type="evidence" value="ECO:0007669"/>
    <property type="project" value="InterPro"/>
</dbReference>
<dbReference type="InterPro" id="IPR006482">
    <property type="entry name" value="Cas7_Csh2/Csh2"/>
</dbReference>
<dbReference type="Proteomes" id="UP000428260">
    <property type="component" value="Chromosome"/>
</dbReference>